<organism evidence="6 7">
    <name type="scientific">Caballeronia sordidicola</name>
    <name type="common">Burkholderia sordidicola</name>
    <dbReference type="NCBI Taxonomy" id="196367"/>
    <lineage>
        <taxon>Bacteria</taxon>
        <taxon>Pseudomonadati</taxon>
        <taxon>Pseudomonadota</taxon>
        <taxon>Betaproteobacteria</taxon>
        <taxon>Burkholderiales</taxon>
        <taxon>Burkholderiaceae</taxon>
        <taxon>Caballeronia</taxon>
    </lineage>
</organism>
<dbReference type="AlphaFoldDB" id="A0A242MSF8"/>
<proteinExistence type="inferred from homology"/>
<evidence type="ECO:0000313" key="7">
    <source>
        <dbReference type="Proteomes" id="UP000195221"/>
    </source>
</evidence>
<dbReference type="GO" id="GO:0030288">
    <property type="term" value="C:outer membrane-bounded periplasmic space"/>
    <property type="evidence" value="ECO:0007669"/>
    <property type="project" value="UniProtKB-ARBA"/>
</dbReference>
<dbReference type="PROSITE" id="PS01040">
    <property type="entry name" value="SBP_BACTERIAL_5"/>
    <property type="match status" value="1"/>
</dbReference>
<sequence>MILQSRTYFKKRNCIVNRLILSTLSVTLAGAALFSSATSAQTLNIAFADPLSSLDPQLNNYAGDRSVDLHFWDLLVENHDNVLAPGLATSWKATGNDTWEFKLRHDVKWQDGTPFTADDVIYSYQRARNVPGTIATFAGYLRTVASVTAPDPYTLVIKTSTPTPDLPLNLTSVHIVSKHVGEKSSSEDYNAGRAMVGSGPYKFVSYTPGDRVVMKRNDAYWGAKPLWDTVNYRYVSNAAARTAALLSGDVDMIDKVSVSDLPRLKQSPKVSVYAYPGLRVLLLQPSFREGPSPYITDNAGKALPKNPLLDVRVRRALSLAINRPAITDRILQGAATVANQWMPAKTFGYNPDVKDIPNDPAQAKKLLAEAGFPDGFQLTLSVPNDRYPQAPETAQAVAQFWTRIGVKTKVEVMPWAVYASRANKNEFAMSMIAWGNGTGEASYALVNILGTVDAKKGIGSSNWGRYSSPAVDHALDAATAEFDAAKREAILRGSVKVVSDDVGIIPLFHYQNIWAAKKGLKVTPAVSDRTTAMMVTRIGN</sequence>
<dbReference type="Gene3D" id="3.10.105.10">
    <property type="entry name" value="Dipeptide-binding Protein, Domain 3"/>
    <property type="match status" value="1"/>
</dbReference>
<evidence type="ECO:0000313" key="6">
    <source>
        <dbReference type="EMBL" id="OTP74214.1"/>
    </source>
</evidence>
<dbReference type="InterPro" id="IPR000914">
    <property type="entry name" value="SBP_5_dom"/>
</dbReference>
<dbReference type="GO" id="GO:0043190">
    <property type="term" value="C:ATP-binding cassette (ABC) transporter complex"/>
    <property type="evidence" value="ECO:0007669"/>
    <property type="project" value="InterPro"/>
</dbReference>
<keyword evidence="2" id="KW-0813">Transport</keyword>
<dbReference type="Gene3D" id="3.90.76.10">
    <property type="entry name" value="Dipeptide-binding Protein, Domain 1"/>
    <property type="match status" value="1"/>
</dbReference>
<evidence type="ECO:0000256" key="4">
    <source>
        <dbReference type="SAM" id="SignalP"/>
    </source>
</evidence>
<dbReference type="CDD" id="cd08498">
    <property type="entry name" value="PBP2_NikA_DppA_OppA_like_2"/>
    <property type="match status" value="1"/>
</dbReference>
<dbReference type="PANTHER" id="PTHR30290:SF9">
    <property type="entry name" value="OLIGOPEPTIDE-BINDING PROTEIN APPA"/>
    <property type="match status" value="1"/>
</dbReference>
<evidence type="ECO:0000256" key="3">
    <source>
        <dbReference type="ARBA" id="ARBA00022729"/>
    </source>
</evidence>
<accession>A0A242MSF8</accession>
<dbReference type="InterPro" id="IPR039424">
    <property type="entry name" value="SBP_5"/>
</dbReference>
<comment type="similarity">
    <text evidence="1">Belongs to the bacterial solute-binding protein 5 family.</text>
</comment>
<feature type="chain" id="PRO_5011284423" evidence="4">
    <location>
        <begin position="41"/>
        <end position="540"/>
    </location>
</feature>
<dbReference type="PIRSF" id="PIRSF002741">
    <property type="entry name" value="MppA"/>
    <property type="match status" value="1"/>
</dbReference>
<feature type="signal peptide" evidence="4">
    <location>
        <begin position="1"/>
        <end position="40"/>
    </location>
</feature>
<feature type="domain" description="Solute-binding protein family 5" evidence="5">
    <location>
        <begin position="84"/>
        <end position="453"/>
    </location>
</feature>
<evidence type="ECO:0000259" key="5">
    <source>
        <dbReference type="Pfam" id="PF00496"/>
    </source>
</evidence>
<dbReference type="PANTHER" id="PTHR30290">
    <property type="entry name" value="PERIPLASMIC BINDING COMPONENT OF ABC TRANSPORTER"/>
    <property type="match status" value="1"/>
</dbReference>
<keyword evidence="3 4" id="KW-0732">Signal</keyword>
<dbReference type="Proteomes" id="UP000195221">
    <property type="component" value="Unassembled WGS sequence"/>
</dbReference>
<evidence type="ECO:0000256" key="2">
    <source>
        <dbReference type="ARBA" id="ARBA00022448"/>
    </source>
</evidence>
<dbReference type="GO" id="GO:0015833">
    <property type="term" value="P:peptide transport"/>
    <property type="evidence" value="ECO:0007669"/>
    <property type="project" value="TreeGrafter"/>
</dbReference>
<dbReference type="EMBL" id="NBTZ01000067">
    <property type="protein sequence ID" value="OTP74214.1"/>
    <property type="molecule type" value="Genomic_DNA"/>
</dbReference>
<dbReference type="GO" id="GO:1904680">
    <property type="term" value="F:peptide transmembrane transporter activity"/>
    <property type="evidence" value="ECO:0007669"/>
    <property type="project" value="TreeGrafter"/>
</dbReference>
<comment type="caution">
    <text evidence="6">The sequence shown here is derived from an EMBL/GenBank/DDBJ whole genome shotgun (WGS) entry which is preliminary data.</text>
</comment>
<dbReference type="SUPFAM" id="SSF53850">
    <property type="entry name" value="Periplasmic binding protein-like II"/>
    <property type="match status" value="1"/>
</dbReference>
<gene>
    <name evidence="6" type="ORF">PAMC26577_16475</name>
</gene>
<dbReference type="InterPro" id="IPR023765">
    <property type="entry name" value="SBP_5_CS"/>
</dbReference>
<reference evidence="6 7" key="1">
    <citation type="submission" date="2017-03" db="EMBL/GenBank/DDBJ databases">
        <title>Genome analysis of strain PAMC 26577.</title>
        <authorList>
            <person name="Oh H.-M."/>
            <person name="Yang J.-A."/>
        </authorList>
    </citation>
    <scope>NUCLEOTIDE SEQUENCE [LARGE SCALE GENOMIC DNA]</scope>
    <source>
        <strain evidence="6 7">PAMC 26577</strain>
    </source>
</reference>
<name>A0A242MSF8_CABSO</name>
<dbReference type="Pfam" id="PF00496">
    <property type="entry name" value="SBP_bac_5"/>
    <property type="match status" value="1"/>
</dbReference>
<evidence type="ECO:0000256" key="1">
    <source>
        <dbReference type="ARBA" id="ARBA00005695"/>
    </source>
</evidence>
<dbReference type="InterPro" id="IPR030678">
    <property type="entry name" value="Peptide/Ni-bd"/>
</dbReference>
<protein>
    <submittedName>
        <fullName evidence="6">Oligopeptide ABC transporter, periplasmic oligopeptide-binding protein OppA</fullName>
    </submittedName>
</protein>
<dbReference type="Gene3D" id="3.40.190.10">
    <property type="entry name" value="Periplasmic binding protein-like II"/>
    <property type="match status" value="1"/>
</dbReference>